<evidence type="ECO:0000313" key="6">
    <source>
        <dbReference type="Proteomes" id="UP001215398"/>
    </source>
</evidence>
<dbReference type="PANTHER" id="PTHR31339">
    <property type="entry name" value="PECTIN LYASE-RELATED"/>
    <property type="match status" value="1"/>
</dbReference>
<dbReference type="InterPro" id="IPR006626">
    <property type="entry name" value="PbH1"/>
</dbReference>
<dbReference type="Proteomes" id="UP001215398">
    <property type="component" value="Unassembled WGS sequence"/>
</dbReference>
<organism evidence="5 6">
    <name type="scientific">Bacteroides zhangwenhongii</name>
    <dbReference type="NCBI Taxonomy" id="2650157"/>
    <lineage>
        <taxon>Bacteria</taxon>
        <taxon>Pseudomonadati</taxon>
        <taxon>Bacteroidota</taxon>
        <taxon>Bacteroidia</taxon>
        <taxon>Bacteroidales</taxon>
        <taxon>Bacteroidaceae</taxon>
        <taxon>Bacteroides</taxon>
    </lineage>
</organism>
<evidence type="ECO:0000313" key="5">
    <source>
        <dbReference type="EMBL" id="MDC7135477.1"/>
    </source>
</evidence>
<dbReference type="InterPro" id="IPR000743">
    <property type="entry name" value="Glyco_hydro_28"/>
</dbReference>
<dbReference type="SUPFAM" id="SSF51126">
    <property type="entry name" value="Pectin lyase-like"/>
    <property type="match status" value="1"/>
</dbReference>
<proteinExistence type="inferred from homology"/>
<dbReference type="EMBL" id="JAQPYS010000028">
    <property type="protein sequence ID" value="MDC7135477.1"/>
    <property type="molecule type" value="Genomic_DNA"/>
</dbReference>
<dbReference type="InterPro" id="IPR011050">
    <property type="entry name" value="Pectin_lyase_fold/virulence"/>
</dbReference>
<accession>A0ABT5H4F8</accession>
<dbReference type="Gene3D" id="2.160.20.10">
    <property type="entry name" value="Single-stranded right-handed beta-helix, Pectin lyase-like"/>
    <property type="match status" value="1"/>
</dbReference>
<gene>
    <name evidence="5" type="ORF">PQG98_03840</name>
</gene>
<keyword evidence="6" id="KW-1185">Reference proteome</keyword>
<comment type="caution">
    <text evidence="5">The sequence shown here is derived from an EMBL/GenBank/DDBJ whole genome shotgun (WGS) entry which is preliminary data.</text>
</comment>
<evidence type="ECO:0000256" key="2">
    <source>
        <dbReference type="ARBA" id="ARBA00022801"/>
    </source>
</evidence>
<dbReference type="GO" id="GO:0016787">
    <property type="term" value="F:hydrolase activity"/>
    <property type="evidence" value="ECO:0007669"/>
    <property type="project" value="UniProtKB-KW"/>
</dbReference>
<dbReference type="InterPro" id="IPR012334">
    <property type="entry name" value="Pectin_lyas_fold"/>
</dbReference>
<keyword evidence="3 4" id="KW-0326">Glycosidase</keyword>
<name>A0ABT5H4F8_9BACE</name>
<reference evidence="5 6" key="1">
    <citation type="submission" date="2023-01" db="EMBL/GenBank/DDBJ databases">
        <title>Exploring GABA producing Bacteroides strains toward improving mental health.</title>
        <authorList>
            <person name="Yousuf B."/>
            <person name="Bouhlel N.E."/>
            <person name="Mottawea W."/>
            <person name="Hammami R."/>
        </authorList>
    </citation>
    <scope>NUCLEOTIDE SEQUENCE [LARGE SCALE GENOMIC DNA]</scope>
    <source>
        <strain evidence="5 6">UO.H1054</strain>
    </source>
</reference>
<keyword evidence="2 4" id="KW-0378">Hydrolase</keyword>
<dbReference type="PANTHER" id="PTHR31339:SF9">
    <property type="entry name" value="PLASMIN AND FIBRONECTIN-BINDING PROTEIN A"/>
    <property type="match status" value="1"/>
</dbReference>
<dbReference type="Pfam" id="PF00295">
    <property type="entry name" value="Glyco_hydro_28"/>
    <property type="match status" value="1"/>
</dbReference>
<protein>
    <submittedName>
        <fullName evidence="5">Glycosyl hydrolase family 28 protein</fullName>
    </submittedName>
</protein>
<evidence type="ECO:0000256" key="4">
    <source>
        <dbReference type="RuleBase" id="RU361169"/>
    </source>
</evidence>
<comment type="similarity">
    <text evidence="1 4">Belongs to the glycosyl hydrolase 28 family.</text>
</comment>
<dbReference type="InterPro" id="IPR051801">
    <property type="entry name" value="GH28_Enzymes"/>
</dbReference>
<evidence type="ECO:0000256" key="1">
    <source>
        <dbReference type="ARBA" id="ARBA00008834"/>
    </source>
</evidence>
<evidence type="ECO:0000256" key="3">
    <source>
        <dbReference type="ARBA" id="ARBA00023295"/>
    </source>
</evidence>
<dbReference type="SMART" id="SM00710">
    <property type="entry name" value="PbH1"/>
    <property type="match status" value="6"/>
</dbReference>
<sequence length="545" mass="60143">MKHKLVLILIMLLSGIQYIWSNPLIHNIESFGAMGDGVTMNTAAIQKAIDTCSEQGGEVYIPKGCFLFSTILLRDHVTIRLDAQAILRGSPNPNDYPADPVTKKRALIYASKVTNIAIVGKGTIDGNGNHRNFWHKDMKNGIQGGIRPFVFSLNESTDIKFKEFTVKNGAFWNIAMELCEHITIDDIKILSRVVANNDGIDLADCANVRISNSYLDVGDDGICLKSHSPKGVKHIAITNCIIKSESNCIKFGTASIGGFEDIVVSNCTFFDTRLSGIAIELVDGGVIDRITFNNITMHNVNGSIFVKLGARNHAVTHTMTDGIIAKQTGILRNISFSDIIADGIGCWKEDTSAAFYKEAHDSRIGMNIIGQPNFPVENIAFNNISLQFAGGGTIEDSKKELTDNHPKGYPEYTNTGITPAYGINCLHTRNISLNNIKLSFMKVDHRPAICFQDVEGSQINNLQAQLSDKASCFIRMSNVKDIFISNCNPHKIDVPYLIMKEEVKDINLTGNNFKRVKTIYQLADSENEKEINTAGNIKKNISKNY</sequence>
<dbReference type="RefSeq" id="WP_272719732.1">
    <property type="nucleotide sequence ID" value="NZ_JAQPYS010000028.1"/>
</dbReference>